<organism evidence="2 3">
    <name type="scientific">Candidatus Nealsonbacteria bacterium CG15_BIG_FIL_POST_REV_8_21_14_020_37_12</name>
    <dbReference type="NCBI Taxonomy" id="1974716"/>
    <lineage>
        <taxon>Bacteria</taxon>
        <taxon>Candidatus Nealsoniibacteriota</taxon>
    </lineage>
</organism>
<dbReference type="AlphaFoldDB" id="A0A2M7H0X0"/>
<keyword evidence="1" id="KW-0812">Transmembrane</keyword>
<comment type="caution">
    <text evidence="2">The sequence shown here is derived from an EMBL/GenBank/DDBJ whole genome shotgun (WGS) entry which is preliminary data.</text>
</comment>
<gene>
    <name evidence="2" type="ORF">COW25_02315</name>
</gene>
<protein>
    <submittedName>
        <fullName evidence="2">Uncharacterized protein</fullName>
    </submittedName>
</protein>
<proteinExistence type="predicted"/>
<feature type="transmembrane region" description="Helical" evidence="1">
    <location>
        <begin position="199"/>
        <end position="223"/>
    </location>
</feature>
<feature type="transmembrane region" description="Helical" evidence="1">
    <location>
        <begin position="291"/>
        <end position="309"/>
    </location>
</feature>
<name>A0A2M7H0X0_9BACT</name>
<keyword evidence="1" id="KW-0472">Membrane</keyword>
<accession>A0A2M7H0X0</accession>
<sequence>MIFIFCRFSGVNNVSHRFVLINEKFSFTAGEAGKRNQKLIFSFNFPYNLTAEPQSGEAETLTFPKVWTILKLARTIFAPKNLMARRVLQKLPKNRKNIGSNYILVKEIITPINSNFYKNMSYLQTIRKLTFSITIKYLGIFLLIGFIYTISPPNPFWWGILGYPISFLLMWFVVFLAIEDGIKKLPPEAFSIIEKRIGILSVSVAFITIILWLITGFLTRLILVLTISPGWISAIDLTGSTFLLPTSFQQVAMRTYAGLKEFLIQFLGAFVFLTALIGYQLNKKTEIKSKLNYITILTLLLVGVFAMIATQGNYLYHYFTVFAKPAFEKTEYFQSALPEVKLNTGN</sequence>
<evidence type="ECO:0000313" key="3">
    <source>
        <dbReference type="Proteomes" id="UP000230215"/>
    </source>
</evidence>
<keyword evidence="1" id="KW-1133">Transmembrane helix</keyword>
<feature type="transmembrane region" description="Helical" evidence="1">
    <location>
        <begin position="156"/>
        <end position="178"/>
    </location>
</feature>
<evidence type="ECO:0000256" key="1">
    <source>
        <dbReference type="SAM" id="Phobius"/>
    </source>
</evidence>
<dbReference type="EMBL" id="PFGB01000073">
    <property type="protein sequence ID" value="PIW34765.1"/>
    <property type="molecule type" value="Genomic_DNA"/>
</dbReference>
<reference evidence="3" key="1">
    <citation type="submission" date="2017-09" db="EMBL/GenBank/DDBJ databases">
        <title>Depth-based differentiation of microbial function through sediment-hosted aquifers and enrichment of novel symbionts in the deep terrestrial subsurface.</title>
        <authorList>
            <person name="Probst A.J."/>
            <person name="Ladd B."/>
            <person name="Jarett J.K."/>
            <person name="Geller-Mcgrath D.E."/>
            <person name="Sieber C.M.K."/>
            <person name="Emerson J.B."/>
            <person name="Anantharaman K."/>
            <person name="Thomas B.C."/>
            <person name="Malmstrom R."/>
            <person name="Stieglmeier M."/>
            <person name="Klingl A."/>
            <person name="Woyke T."/>
            <person name="Ryan C.M."/>
            <person name="Banfield J.F."/>
        </authorList>
    </citation>
    <scope>NUCLEOTIDE SEQUENCE [LARGE SCALE GENOMIC DNA]</scope>
</reference>
<feature type="transmembrane region" description="Helical" evidence="1">
    <location>
        <begin position="129"/>
        <end position="150"/>
    </location>
</feature>
<dbReference type="Proteomes" id="UP000230215">
    <property type="component" value="Unassembled WGS sequence"/>
</dbReference>
<feature type="transmembrane region" description="Helical" evidence="1">
    <location>
        <begin position="262"/>
        <end position="279"/>
    </location>
</feature>
<evidence type="ECO:0000313" key="2">
    <source>
        <dbReference type="EMBL" id="PIW34765.1"/>
    </source>
</evidence>